<keyword evidence="2" id="KW-1185">Reference proteome</keyword>
<dbReference type="AlphaFoldDB" id="A0A7D9M887"/>
<proteinExistence type="predicted"/>
<evidence type="ECO:0000313" key="2">
    <source>
        <dbReference type="Proteomes" id="UP001152795"/>
    </source>
</evidence>
<evidence type="ECO:0000313" key="1">
    <source>
        <dbReference type="EMBL" id="CAB4044067.1"/>
    </source>
</evidence>
<dbReference type="EMBL" id="CACRXK020033898">
    <property type="protein sequence ID" value="CAB4044067.1"/>
    <property type="molecule type" value="Genomic_DNA"/>
</dbReference>
<feature type="non-terminal residue" evidence="1">
    <location>
        <position position="1"/>
    </location>
</feature>
<sequence length="187" mass="21546">VKDLALFFKEINQTLSCLSPKEFPKERLPETLVLLNNLVYLVENVKQHLKLSDVEVLCRLFECLITAMVLQKNGIDLQEESAVEDPDKNLSTPFQLKDIPDKMLSIVQKQFRLVEGFIDTRLAVRPVEYNNVTTWNQELHVSSYCILKPGSHMPAACLRLYHYASTCRRNTGKVELNSTFPAYRRCN</sequence>
<accession>A0A7D9M887</accession>
<dbReference type="Proteomes" id="UP001152795">
    <property type="component" value="Unassembled WGS sequence"/>
</dbReference>
<comment type="caution">
    <text evidence="1">The sequence shown here is derived from an EMBL/GenBank/DDBJ whole genome shotgun (WGS) entry which is preliminary data.</text>
</comment>
<gene>
    <name evidence="1" type="ORF">PACLA_8A077428</name>
</gene>
<organism evidence="1 2">
    <name type="scientific">Paramuricea clavata</name>
    <name type="common">Red gorgonian</name>
    <name type="synonym">Violescent sea-whip</name>
    <dbReference type="NCBI Taxonomy" id="317549"/>
    <lineage>
        <taxon>Eukaryota</taxon>
        <taxon>Metazoa</taxon>
        <taxon>Cnidaria</taxon>
        <taxon>Anthozoa</taxon>
        <taxon>Octocorallia</taxon>
        <taxon>Malacalcyonacea</taxon>
        <taxon>Plexauridae</taxon>
        <taxon>Paramuricea</taxon>
    </lineage>
</organism>
<reference evidence="1" key="1">
    <citation type="submission" date="2020-04" db="EMBL/GenBank/DDBJ databases">
        <authorList>
            <person name="Alioto T."/>
            <person name="Alioto T."/>
            <person name="Gomez Garrido J."/>
        </authorList>
    </citation>
    <scope>NUCLEOTIDE SEQUENCE</scope>
    <source>
        <strain evidence="1">A484AB</strain>
    </source>
</reference>
<name>A0A7D9M887_PARCT</name>
<protein>
    <submittedName>
        <fullName evidence="1">Uncharacterized protein</fullName>
    </submittedName>
</protein>